<evidence type="ECO:0000256" key="7">
    <source>
        <dbReference type="SAM" id="Phobius"/>
    </source>
</evidence>
<comment type="similarity">
    <text evidence="6">Belongs to the sodium:neurotransmitter symporter (SNF) (TC 2.A.22) family.</text>
</comment>
<keyword evidence="9" id="KW-1185">Reference proteome</keyword>
<feature type="transmembrane region" description="Helical" evidence="7">
    <location>
        <begin position="386"/>
        <end position="409"/>
    </location>
</feature>
<evidence type="ECO:0000256" key="3">
    <source>
        <dbReference type="ARBA" id="ARBA00022692"/>
    </source>
</evidence>
<feature type="transmembrane region" description="Helical" evidence="7">
    <location>
        <begin position="215"/>
        <end position="237"/>
    </location>
</feature>
<comment type="caution">
    <text evidence="8">The sequence shown here is derived from an EMBL/GenBank/DDBJ whole genome shotgun (WGS) entry which is preliminary data.</text>
</comment>
<dbReference type="InterPro" id="IPR000175">
    <property type="entry name" value="Na/ntran_symport"/>
</dbReference>
<accession>A0ABR7N250</accession>
<dbReference type="Pfam" id="PF00209">
    <property type="entry name" value="SNF"/>
    <property type="match status" value="2"/>
</dbReference>
<keyword evidence="2 6" id="KW-0813">Transport</keyword>
<evidence type="ECO:0000313" key="9">
    <source>
        <dbReference type="Proteomes" id="UP000606193"/>
    </source>
</evidence>
<evidence type="ECO:0000313" key="8">
    <source>
        <dbReference type="EMBL" id="MBC8562707.1"/>
    </source>
</evidence>
<feature type="transmembrane region" description="Helical" evidence="7">
    <location>
        <begin position="310"/>
        <end position="334"/>
    </location>
</feature>
<keyword evidence="4 7" id="KW-1133">Transmembrane helix</keyword>
<dbReference type="CDD" id="cd10336">
    <property type="entry name" value="SLC6sbd_Tyt1-Like"/>
    <property type="match status" value="1"/>
</dbReference>
<feature type="transmembrane region" description="Helical" evidence="7">
    <location>
        <begin position="430"/>
        <end position="450"/>
    </location>
</feature>
<name>A0ABR7N250_9FIRM</name>
<dbReference type="PROSITE" id="PS50267">
    <property type="entry name" value="NA_NEUROTRAN_SYMP_3"/>
    <property type="match status" value="1"/>
</dbReference>
<feature type="transmembrane region" description="Helical" evidence="7">
    <location>
        <begin position="144"/>
        <end position="163"/>
    </location>
</feature>
<evidence type="ECO:0000256" key="1">
    <source>
        <dbReference type="ARBA" id="ARBA00004141"/>
    </source>
</evidence>
<dbReference type="Proteomes" id="UP000606193">
    <property type="component" value="Unassembled WGS sequence"/>
</dbReference>
<dbReference type="InterPro" id="IPR047218">
    <property type="entry name" value="YocR/YhdH-like"/>
</dbReference>
<evidence type="ECO:0000256" key="4">
    <source>
        <dbReference type="ARBA" id="ARBA00022989"/>
    </source>
</evidence>
<dbReference type="PRINTS" id="PR00176">
    <property type="entry name" value="NANEUSMPORT"/>
</dbReference>
<keyword evidence="3 6" id="KW-0812">Transmembrane</keyword>
<dbReference type="SUPFAM" id="SSF161070">
    <property type="entry name" value="SNF-like"/>
    <property type="match status" value="1"/>
</dbReference>
<dbReference type="PANTHER" id="PTHR42948">
    <property type="entry name" value="TRANSPORTER"/>
    <property type="match status" value="1"/>
</dbReference>
<evidence type="ECO:0000256" key="2">
    <source>
        <dbReference type="ARBA" id="ARBA00022448"/>
    </source>
</evidence>
<evidence type="ECO:0000256" key="5">
    <source>
        <dbReference type="ARBA" id="ARBA00023136"/>
    </source>
</evidence>
<dbReference type="PROSITE" id="PS00610">
    <property type="entry name" value="NA_NEUROTRAN_SYMP_1"/>
    <property type="match status" value="1"/>
</dbReference>
<feature type="transmembrane region" description="Helical" evidence="7">
    <location>
        <begin position="175"/>
        <end position="195"/>
    </location>
</feature>
<dbReference type="EMBL" id="JACRSX010000011">
    <property type="protein sequence ID" value="MBC8562707.1"/>
    <property type="molecule type" value="Genomic_DNA"/>
</dbReference>
<dbReference type="RefSeq" id="WP_249298002.1">
    <property type="nucleotide sequence ID" value="NZ_JACRSX010000011.1"/>
</dbReference>
<dbReference type="InterPro" id="IPR037272">
    <property type="entry name" value="SNS_sf"/>
</dbReference>
<comment type="subcellular location">
    <subcellularLocation>
        <location evidence="1">Membrane</location>
        <topology evidence="1">Multi-pass membrane protein</topology>
    </subcellularLocation>
</comment>
<feature type="transmembrane region" description="Helical" evidence="7">
    <location>
        <begin position="94"/>
        <end position="115"/>
    </location>
</feature>
<reference evidence="8 9" key="1">
    <citation type="submission" date="2020-08" db="EMBL/GenBank/DDBJ databases">
        <title>Genome public.</title>
        <authorList>
            <person name="Liu C."/>
            <person name="Sun Q."/>
        </authorList>
    </citation>
    <scope>NUCLEOTIDE SEQUENCE [LARGE SCALE GENOMIC DNA]</scope>
    <source>
        <strain evidence="8 9">NSJ-37</strain>
    </source>
</reference>
<dbReference type="PANTHER" id="PTHR42948:SF1">
    <property type="entry name" value="TRANSPORTER"/>
    <property type="match status" value="1"/>
</dbReference>
<feature type="transmembrane region" description="Helical" evidence="7">
    <location>
        <begin position="258"/>
        <end position="281"/>
    </location>
</feature>
<proteinExistence type="inferred from homology"/>
<organism evidence="8 9">
    <name type="scientific">Jutongia huaianensis</name>
    <dbReference type="NCBI Taxonomy" id="2763668"/>
    <lineage>
        <taxon>Bacteria</taxon>
        <taxon>Bacillati</taxon>
        <taxon>Bacillota</taxon>
        <taxon>Clostridia</taxon>
        <taxon>Lachnospirales</taxon>
        <taxon>Lachnospiraceae</taxon>
        <taxon>Jutongia</taxon>
    </lineage>
</organism>
<keyword evidence="5 7" id="KW-0472">Membrane</keyword>
<evidence type="ECO:0000256" key="6">
    <source>
        <dbReference type="RuleBase" id="RU003732"/>
    </source>
</evidence>
<feature type="transmembrane region" description="Helical" evidence="7">
    <location>
        <begin position="38"/>
        <end position="63"/>
    </location>
</feature>
<gene>
    <name evidence="8" type="ORF">H8704_08730</name>
</gene>
<protein>
    <recommendedName>
        <fullName evidence="6">Transporter</fullName>
    </recommendedName>
</protein>
<dbReference type="NCBIfam" id="NF037979">
    <property type="entry name" value="Na_transp"/>
    <property type="match status" value="1"/>
</dbReference>
<feature type="transmembrane region" description="Helical" evidence="7">
    <location>
        <begin position="346"/>
        <end position="366"/>
    </location>
</feature>
<keyword evidence="6" id="KW-0769">Symport</keyword>
<sequence>MKRESFKSRLGFILISAGCAIGIGNVWKFPYVAGQNGGGIFVLFYLFFLIAVGVPVLTMEFAVGRASGKSVVKGYEVLEPEGSRWHLHGYAALFGNYMLMMFYTTVAGWMISYFYRFLINDFKGLDTKGVTDKFSHMLADPKSMTFWMIVIVVVGFLICSFGLQAGVEKISKPMMLGLLALIVVLAVNSILLKGGVDGLKFYLIPDWKKVEEVGLFNVIIASMNQAFFTLSLGIGAMEIFGSYMSKEHTLLGESLRIAALDTFVAIMSGLIIFPACFAYGINPGAGPELIFITLPNVFIQMPGGRIWGTFFFLFMTFAAFSTIIAVFENIIACCMDKWNISRKKSALINGVIILIASLPAVFGYNIWSSFQPRGAGSTVLDLEDFIVSNLLLPGGSLIFLLFCVTKWGWGFDKYLEETNTGIGAKFPKALRGYVTFVLPCIILVILVLGLR</sequence>